<evidence type="ECO:0000313" key="3">
    <source>
        <dbReference type="Proteomes" id="UP000199036"/>
    </source>
</evidence>
<name>A0A1I4YVG7_9FLAO</name>
<proteinExistence type="predicted"/>
<dbReference type="AlphaFoldDB" id="A0A1I4YVG7"/>
<sequence length="155" mass="17076">MKKILFIAVLSAITTACSNKKETETLDKTEVQTTEVTADPNEMLGKKWRLKELNGTPIVLDSTFEKYPYIKFNDINSASGNLGCNGFGAKVEFTGSNSIKISEITSTEMACGNLEIETKFNEALQNTTNYIVSDNTLYLNNNQNTTVATLEIDAN</sequence>
<dbReference type="InterPro" id="IPR053147">
    <property type="entry name" value="Hsp_HslJ-like"/>
</dbReference>
<evidence type="ECO:0000259" key="1">
    <source>
        <dbReference type="Pfam" id="PF03724"/>
    </source>
</evidence>
<feature type="domain" description="DUF306" evidence="1">
    <location>
        <begin position="43"/>
        <end position="150"/>
    </location>
</feature>
<dbReference type="Proteomes" id="UP000199036">
    <property type="component" value="Unassembled WGS sequence"/>
</dbReference>
<dbReference type="Pfam" id="PF03724">
    <property type="entry name" value="META"/>
    <property type="match status" value="1"/>
</dbReference>
<keyword evidence="3" id="KW-1185">Reference proteome</keyword>
<dbReference type="InterPro" id="IPR038670">
    <property type="entry name" value="HslJ-like_sf"/>
</dbReference>
<keyword evidence="2" id="KW-0346">Stress response</keyword>
<dbReference type="STRING" id="913024.SAMN05421741_10557"/>
<accession>A0A1I4YVG7</accession>
<dbReference type="PROSITE" id="PS51257">
    <property type="entry name" value="PROKAR_LIPOPROTEIN"/>
    <property type="match status" value="1"/>
</dbReference>
<dbReference type="OrthoDB" id="880459at2"/>
<dbReference type="PANTHER" id="PTHR35535">
    <property type="entry name" value="HEAT SHOCK PROTEIN HSLJ"/>
    <property type="match status" value="1"/>
</dbReference>
<dbReference type="Gene3D" id="2.40.128.270">
    <property type="match status" value="1"/>
</dbReference>
<reference evidence="3" key="1">
    <citation type="submission" date="2016-10" db="EMBL/GenBank/DDBJ databases">
        <authorList>
            <person name="Varghese N."/>
            <person name="Submissions S."/>
        </authorList>
    </citation>
    <scope>NUCLEOTIDE SEQUENCE [LARGE SCALE GENOMIC DNA]</scope>
    <source>
        <strain evidence="3">DS-12</strain>
    </source>
</reference>
<dbReference type="InterPro" id="IPR005184">
    <property type="entry name" value="DUF306_Meta_HslJ"/>
</dbReference>
<organism evidence="2 3">
    <name type="scientific">Paenimyroides ummariense</name>
    <dbReference type="NCBI Taxonomy" id="913024"/>
    <lineage>
        <taxon>Bacteria</taxon>
        <taxon>Pseudomonadati</taxon>
        <taxon>Bacteroidota</taxon>
        <taxon>Flavobacteriia</taxon>
        <taxon>Flavobacteriales</taxon>
        <taxon>Flavobacteriaceae</taxon>
        <taxon>Paenimyroides</taxon>
    </lineage>
</organism>
<dbReference type="EMBL" id="FOVI01000005">
    <property type="protein sequence ID" value="SFN41659.1"/>
    <property type="molecule type" value="Genomic_DNA"/>
</dbReference>
<protein>
    <submittedName>
        <fullName evidence="2">Heat shock protein HslJ</fullName>
    </submittedName>
</protein>
<dbReference type="PANTHER" id="PTHR35535:SF1">
    <property type="entry name" value="HEAT SHOCK PROTEIN HSLJ"/>
    <property type="match status" value="1"/>
</dbReference>
<evidence type="ECO:0000313" key="2">
    <source>
        <dbReference type="EMBL" id="SFN41659.1"/>
    </source>
</evidence>
<dbReference type="RefSeq" id="WP_091520287.1">
    <property type="nucleotide sequence ID" value="NZ_FOVI01000005.1"/>
</dbReference>
<gene>
    <name evidence="2" type="ORF">SAMN05421741_10557</name>
</gene>